<dbReference type="EMBL" id="LAZR01044792">
    <property type="protein sequence ID" value="KKL03787.1"/>
    <property type="molecule type" value="Genomic_DNA"/>
</dbReference>
<accession>A0A0F9AQ96</accession>
<reference evidence="1" key="1">
    <citation type="journal article" date="2015" name="Nature">
        <title>Complex archaea that bridge the gap between prokaryotes and eukaryotes.</title>
        <authorList>
            <person name="Spang A."/>
            <person name="Saw J.H."/>
            <person name="Jorgensen S.L."/>
            <person name="Zaremba-Niedzwiedzka K."/>
            <person name="Martijn J."/>
            <person name="Lind A.E."/>
            <person name="van Eijk R."/>
            <person name="Schleper C."/>
            <person name="Guy L."/>
            <person name="Ettema T.J."/>
        </authorList>
    </citation>
    <scope>NUCLEOTIDE SEQUENCE</scope>
</reference>
<proteinExistence type="predicted"/>
<dbReference type="AlphaFoldDB" id="A0A0F9AQ96"/>
<evidence type="ECO:0000313" key="1">
    <source>
        <dbReference type="EMBL" id="KKL03787.1"/>
    </source>
</evidence>
<organism evidence="1">
    <name type="scientific">marine sediment metagenome</name>
    <dbReference type="NCBI Taxonomy" id="412755"/>
    <lineage>
        <taxon>unclassified sequences</taxon>
        <taxon>metagenomes</taxon>
        <taxon>ecological metagenomes</taxon>
    </lineage>
</organism>
<comment type="caution">
    <text evidence="1">The sequence shown here is derived from an EMBL/GenBank/DDBJ whole genome shotgun (WGS) entry which is preliminary data.</text>
</comment>
<protein>
    <submittedName>
        <fullName evidence="1">Uncharacterized protein</fullName>
    </submittedName>
</protein>
<gene>
    <name evidence="1" type="ORF">LCGC14_2622620</name>
</gene>
<sequence>MGIEYNKPVEVTRAQYQRLSRWGMIVAHRVDDQGRYWVKLWVMRYKEELKKELNKN</sequence>
<name>A0A0F9AQ96_9ZZZZ</name>